<accession>A0A3P6SQG5</accession>
<dbReference type="Proteomes" id="UP000267096">
    <property type="component" value="Unassembled WGS sequence"/>
</dbReference>
<proteinExistence type="predicted"/>
<evidence type="ECO:0000313" key="3">
    <source>
        <dbReference type="Proteomes" id="UP000267096"/>
    </source>
</evidence>
<feature type="region of interest" description="Disordered" evidence="1">
    <location>
        <begin position="52"/>
        <end position="95"/>
    </location>
</feature>
<evidence type="ECO:0000256" key="1">
    <source>
        <dbReference type="SAM" id="MobiDB-lite"/>
    </source>
</evidence>
<protein>
    <submittedName>
        <fullName evidence="2">Uncharacterized protein</fullName>
    </submittedName>
</protein>
<keyword evidence="3" id="KW-1185">Reference proteome</keyword>
<dbReference type="OrthoDB" id="206950at2759"/>
<feature type="compositionally biased region" description="Polar residues" evidence="1">
    <location>
        <begin position="75"/>
        <end position="90"/>
    </location>
</feature>
<gene>
    <name evidence="2" type="ORF">ASIM_LOCUS19792</name>
</gene>
<organism evidence="2 3">
    <name type="scientific">Anisakis simplex</name>
    <name type="common">Herring worm</name>
    <dbReference type="NCBI Taxonomy" id="6269"/>
    <lineage>
        <taxon>Eukaryota</taxon>
        <taxon>Metazoa</taxon>
        <taxon>Ecdysozoa</taxon>
        <taxon>Nematoda</taxon>
        <taxon>Chromadorea</taxon>
        <taxon>Rhabditida</taxon>
        <taxon>Spirurina</taxon>
        <taxon>Ascaridomorpha</taxon>
        <taxon>Ascaridoidea</taxon>
        <taxon>Anisakidae</taxon>
        <taxon>Anisakis</taxon>
        <taxon>Anisakis simplex complex</taxon>
    </lineage>
</organism>
<evidence type="ECO:0000313" key="2">
    <source>
        <dbReference type="EMBL" id="VDK72203.1"/>
    </source>
</evidence>
<sequence length="155" mass="17220">MNVRVKERDAEAGRKGRLGSIFKDTPSTAIKVLFNKEQTAHEVKDTIRRPLSGLFRRPGSRGAFANAPEKETKPEMSTGNVETIPTNHQKGNPGKIDKTAIFFKRLMNKNVANSPGMGVNRAAAIYQLDALNAKNAFLSKLDDIGRLRSQIQYYC</sequence>
<reference evidence="2 3" key="1">
    <citation type="submission" date="2018-11" db="EMBL/GenBank/DDBJ databases">
        <authorList>
            <consortium name="Pathogen Informatics"/>
        </authorList>
    </citation>
    <scope>NUCLEOTIDE SEQUENCE [LARGE SCALE GENOMIC DNA]</scope>
</reference>
<dbReference type="EMBL" id="UYRR01037977">
    <property type="protein sequence ID" value="VDK72203.1"/>
    <property type="molecule type" value="Genomic_DNA"/>
</dbReference>
<dbReference type="AlphaFoldDB" id="A0A3P6SQG5"/>
<name>A0A3P6SQG5_ANISI</name>